<keyword evidence="7" id="KW-0325">Glycoprotein</keyword>
<comment type="subcellular location">
    <subcellularLocation>
        <location evidence="1">Membrane</location>
        <topology evidence="1">Multi-pass membrane protein</topology>
    </subcellularLocation>
</comment>
<keyword evidence="5 10" id="KW-0472">Membrane</keyword>
<dbReference type="PANTHER" id="PTHR10519">
    <property type="entry name" value="GABA-B RECEPTOR"/>
    <property type="match status" value="1"/>
</dbReference>
<dbReference type="InterPro" id="IPR002455">
    <property type="entry name" value="GPCR3_GABA-B"/>
</dbReference>
<dbReference type="SUPFAM" id="SSF53822">
    <property type="entry name" value="Periplasmic binding protein-like I"/>
    <property type="match status" value="1"/>
</dbReference>
<evidence type="ECO:0000256" key="1">
    <source>
        <dbReference type="ARBA" id="ARBA00004141"/>
    </source>
</evidence>
<feature type="compositionally biased region" description="Basic and acidic residues" evidence="9">
    <location>
        <begin position="1027"/>
        <end position="1038"/>
    </location>
</feature>
<evidence type="ECO:0000256" key="10">
    <source>
        <dbReference type="SAM" id="Phobius"/>
    </source>
</evidence>
<keyword evidence="2 10" id="KW-0812">Transmembrane</keyword>
<feature type="transmembrane region" description="Helical" evidence="10">
    <location>
        <begin position="338"/>
        <end position="357"/>
    </location>
</feature>
<dbReference type="PANTHER" id="PTHR10519:SF20">
    <property type="entry name" value="G-PROTEIN COUPLED RECEPTOR 156-RELATED"/>
    <property type="match status" value="1"/>
</dbReference>
<dbReference type="Gene3D" id="3.40.50.2300">
    <property type="match status" value="1"/>
</dbReference>
<feature type="compositionally biased region" description="Low complexity" evidence="9">
    <location>
        <begin position="960"/>
        <end position="1007"/>
    </location>
</feature>
<evidence type="ECO:0000256" key="5">
    <source>
        <dbReference type="ARBA" id="ARBA00023136"/>
    </source>
</evidence>
<feature type="transmembrane region" description="Helical" evidence="10">
    <location>
        <begin position="369"/>
        <end position="390"/>
    </location>
</feature>
<feature type="region of interest" description="Disordered" evidence="9">
    <location>
        <begin position="565"/>
        <end position="704"/>
    </location>
</feature>
<feature type="compositionally biased region" description="Gly residues" evidence="9">
    <location>
        <begin position="585"/>
        <end position="595"/>
    </location>
</feature>
<dbReference type="OrthoDB" id="5597995at2759"/>
<feature type="domain" description="G-protein coupled receptors family 3 profile" evidence="11">
    <location>
        <begin position="302"/>
        <end position="572"/>
    </location>
</feature>
<keyword evidence="3 10" id="KW-1133">Transmembrane helix</keyword>
<evidence type="ECO:0000313" key="13">
    <source>
        <dbReference type="Proteomes" id="UP000807716"/>
    </source>
</evidence>
<feature type="transmembrane region" description="Helical" evidence="10">
    <location>
        <begin position="532"/>
        <end position="555"/>
    </location>
</feature>
<gene>
    <name evidence="12" type="ORF">DFQ27_004217</name>
</gene>
<dbReference type="CDD" id="cd15047">
    <property type="entry name" value="7tmC_GABA-B-like"/>
    <property type="match status" value="1"/>
</dbReference>
<dbReference type="EMBL" id="JAAAJB010000295">
    <property type="protein sequence ID" value="KAG0259137.1"/>
    <property type="molecule type" value="Genomic_DNA"/>
</dbReference>
<evidence type="ECO:0000256" key="8">
    <source>
        <dbReference type="ARBA" id="ARBA00023224"/>
    </source>
</evidence>
<dbReference type="GO" id="GO:0007214">
    <property type="term" value="P:gamma-aminobutyric acid signaling pathway"/>
    <property type="evidence" value="ECO:0007669"/>
    <property type="project" value="TreeGrafter"/>
</dbReference>
<feature type="compositionally biased region" description="Polar residues" evidence="9">
    <location>
        <begin position="679"/>
        <end position="704"/>
    </location>
</feature>
<dbReference type="InterPro" id="IPR017978">
    <property type="entry name" value="GPCR_3_C"/>
</dbReference>
<keyword evidence="4" id="KW-0297">G-protein coupled receptor</keyword>
<reference evidence="12" key="1">
    <citation type="journal article" date="2020" name="Fungal Divers.">
        <title>Resolving the Mortierellaceae phylogeny through synthesis of multi-gene phylogenetics and phylogenomics.</title>
        <authorList>
            <person name="Vandepol N."/>
            <person name="Liber J."/>
            <person name="Desiro A."/>
            <person name="Na H."/>
            <person name="Kennedy M."/>
            <person name="Barry K."/>
            <person name="Grigoriev I.V."/>
            <person name="Miller A.N."/>
            <person name="O'Donnell K."/>
            <person name="Stajich J.E."/>
            <person name="Bonito G."/>
        </authorList>
    </citation>
    <scope>NUCLEOTIDE SEQUENCE</scope>
    <source>
        <strain evidence="12">BC1065</strain>
    </source>
</reference>
<comment type="caution">
    <text evidence="12">The sequence shown here is derived from an EMBL/GenBank/DDBJ whole genome shotgun (WGS) entry which is preliminary data.</text>
</comment>
<dbReference type="Pfam" id="PF01094">
    <property type="entry name" value="ANF_receptor"/>
    <property type="match status" value="1"/>
</dbReference>
<keyword evidence="8" id="KW-0807">Transducer</keyword>
<name>A0A9P6Q532_9FUNG</name>
<feature type="transmembrane region" description="Helical" evidence="10">
    <location>
        <begin position="500"/>
        <end position="520"/>
    </location>
</feature>
<dbReference type="PROSITE" id="PS50259">
    <property type="entry name" value="G_PROTEIN_RECEP_F3_4"/>
    <property type="match status" value="1"/>
</dbReference>
<dbReference type="AlphaFoldDB" id="A0A9P6Q532"/>
<feature type="compositionally biased region" description="Low complexity" evidence="9">
    <location>
        <begin position="566"/>
        <end position="584"/>
    </location>
</feature>
<dbReference type="GO" id="GO:0038039">
    <property type="term" value="C:G protein-coupled receptor heterodimeric complex"/>
    <property type="evidence" value="ECO:0007669"/>
    <property type="project" value="TreeGrafter"/>
</dbReference>
<evidence type="ECO:0000256" key="3">
    <source>
        <dbReference type="ARBA" id="ARBA00022989"/>
    </source>
</evidence>
<evidence type="ECO:0000256" key="2">
    <source>
        <dbReference type="ARBA" id="ARBA00022692"/>
    </source>
</evidence>
<evidence type="ECO:0000256" key="6">
    <source>
        <dbReference type="ARBA" id="ARBA00023170"/>
    </source>
</evidence>
<sequence>MGWHRIGIVHTSDSFGISLKDQLDKSARLYDIQIVETEMIYLPTSTFASFEDSMTKLRQQGSYVNIILTTDAKLLRALHDLQKTDMMGPPYVWITLNNVSNDITTYFSNPGRPPPSTFNGLIMLDVFYNYTGLPEYDEFRSRWLGLDPQYYPGAGPGTDLNYFQGRAYSCIQMLARGYQSDIQRVKRERGLNDSYILELLRTGTYPRVVGNLTAGLFSTVEYTGPAGKIKLDTNGDPTSGKWVFYQLQDNKAVTVGEATPTNATMFQTTIQLDKHQWPKYGEETPPDAPDWVLQNLRWREPIAQAFGILANIGMMISILVMVIVIWKRKDPVIKASSPYFCVLEIIGIILVYSIIIIRTGRPKMSSCIAMPLVIVLGSTLLLGSLIVKNLRIYRIFSNVYYNKYTIKNSLLARQVAVILVVCMLAPSLYVVVTRPMPTYIAISATKSAILCLPSNHDLDDFVQTIFMVFMVIPTFVLLIIAGFLAYSTQHVAANWNEAKAMAYTIYNILFAALVCIPTLFFPNDLYRASILIQNSMIILAATVSLLVLFGPRLLIMRQRALRARKQSGSSSTTGYQQSSYSGSHSGSGNGTGSGNGRKDDRRQPSTDGTFCRSRKAKDPNSHPCPHTSSFPQPFYRQPSTTDDRDPPGAPSFGQHQQQTTSGDGGSGSTTGKGDRTSTQPALSSDGTCVASSNGAEGSPSAVTPFTSMSPTDYFQHPRVALASLQAADPLGPSCQFVQMANLASPVTPSANVREAQQFDAIRFRTGVLGNRHSPNHHHQYRSHTHDSEQADEYDLHVPAEEEMVVAAPAPVDRNRLHNVAMMIGQQPGQLVAGTIPVLVMNGNSWVSHLTSRWRAMRVIVVSSLGMVMLIDPKKVKTETFLYIEVSAVTEHRHFFLHLTCEHDCELRLEYPCAQARDQWMRSFTTMGTIHDSNQLNPLRHRHHITGSSNVSNNSSEVAIIQQPQQQPRQEQLPQLHQPQPQHLSLRPSPMYNLGSVSPESSESVTPPQRGGGALSPIILNSTMDLAEFGRPREYRDSGGSETPLYAVDTSPRPVTFQEPDRRS</sequence>
<accession>A0A9P6Q532</accession>
<keyword evidence="6" id="KW-0675">Receptor</keyword>
<evidence type="ECO:0000256" key="4">
    <source>
        <dbReference type="ARBA" id="ARBA00023040"/>
    </source>
</evidence>
<feature type="transmembrane region" description="Helical" evidence="10">
    <location>
        <begin position="410"/>
        <end position="432"/>
    </location>
</feature>
<dbReference type="GO" id="GO:0004965">
    <property type="term" value="F:G protein-coupled GABA receptor activity"/>
    <property type="evidence" value="ECO:0007669"/>
    <property type="project" value="InterPro"/>
</dbReference>
<evidence type="ECO:0000313" key="12">
    <source>
        <dbReference type="EMBL" id="KAG0259137.1"/>
    </source>
</evidence>
<dbReference type="PRINTS" id="PR01176">
    <property type="entry name" value="GABABRECEPTR"/>
</dbReference>
<feature type="transmembrane region" description="Helical" evidence="10">
    <location>
        <begin position="305"/>
        <end position="326"/>
    </location>
</feature>
<evidence type="ECO:0000256" key="9">
    <source>
        <dbReference type="SAM" id="MobiDB-lite"/>
    </source>
</evidence>
<keyword evidence="13" id="KW-1185">Reference proteome</keyword>
<protein>
    <recommendedName>
        <fullName evidence="11">G-protein coupled receptors family 3 profile domain-containing protein</fullName>
    </recommendedName>
</protein>
<dbReference type="InterPro" id="IPR001828">
    <property type="entry name" value="ANF_lig-bd_rcpt"/>
</dbReference>
<organism evidence="12 13">
    <name type="scientific">Actinomortierella ambigua</name>
    <dbReference type="NCBI Taxonomy" id="1343610"/>
    <lineage>
        <taxon>Eukaryota</taxon>
        <taxon>Fungi</taxon>
        <taxon>Fungi incertae sedis</taxon>
        <taxon>Mucoromycota</taxon>
        <taxon>Mortierellomycotina</taxon>
        <taxon>Mortierellomycetes</taxon>
        <taxon>Mortierellales</taxon>
        <taxon>Mortierellaceae</taxon>
        <taxon>Actinomortierella</taxon>
    </lineage>
</organism>
<dbReference type="Proteomes" id="UP000807716">
    <property type="component" value="Unassembled WGS sequence"/>
</dbReference>
<proteinExistence type="predicted"/>
<dbReference type="Pfam" id="PF00003">
    <property type="entry name" value="7tm_3"/>
    <property type="match status" value="1"/>
</dbReference>
<evidence type="ECO:0000259" key="11">
    <source>
        <dbReference type="PROSITE" id="PS50259"/>
    </source>
</evidence>
<dbReference type="InterPro" id="IPR028082">
    <property type="entry name" value="Peripla_BP_I"/>
</dbReference>
<feature type="region of interest" description="Disordered" evidence="9">
    <location>
        <begin position="960"/>
        <end position="1063"/>
    </location>
</feature>
<feature type="transmembrane region" description="Helical" evidence="10">
    <location>
        <begin position="465"/>
        <end position="488"/>
    </location>
</feature>
<evidence type="ECO:0000256" key="7">
    <source>
        <dbReference type="ARBA" id="ARBA00023180"/>
    </source>
</evidence>